<keyword evidence="5" id="KW-1185">Reference proteome</keyword>
<reference evidence="4 5" key="1">
    <citation type="submission" date="2020-10" db="EMBL/GenBank/DDBJ databases">
        <authorList>
            <person name="Castelo-Branco R."/>
            <person name="Eusebio N."/>
            <person name="Adriana R."/>
            <person name="Vieira A."/>
            <person name="Brugerolle De Fraissinette N."/>
            <person name="Rezende De Castro R."/>
            <person name="Schneider M.P."/>
            <person name="Vasconcelos V."/>
            <person name="Leao P.N."/>
        </authorList>
    </citation>
    <scope>NUCLEOTIDE SEQUENCE [LARGE SCALE GENOMIC DNA]</scope>
    <source>
        <strain evidence="4 5">LEGE 06226</strain>
    </source>
</reference>
<comment type="caution">
    <text evidence="4">The sequence shown here is derived from an EMBL/GenBank/DDBJ whole genome shotgun (WGS) entry which is preliminary data.</text>
</comment>
<accession>A0ABR9UER8</accession>
<keyword evidence="2" id="KW-0472">Membrane</keyword>
<evidence type="ECO:0000256" key="1">
    <source>
        <dbReference type="ARBA" id="ARBA00006432"/>
    </source>
</evidence>
<organism evidence="4 5">
    <name type="scientific">Planktothrix mougeotii LEGE 06226</name>
    <dbReference type="NCBI Taxonomy" id="1828728"/>
    <lineage>
        <taxon>Bacteria</taxon>
        <taxon>Bacillati</taxon>
        <taxon>Cyanobacteriota</taxon>
        <taxon>Cyanophyceae</taxon>
        <taxon>Oscillatoriophycideae</taxon>
        <taxon>Oscillatoriales</taxon>
        <taxon>Microcoleaceae</taxon>
        <taxon>Planktothrix</taxon>
    </lineage>
</organism>
<sequence>MKITNFVDLIQLRALIEPDKTSFIFLQDGEREATKLTYKELEQQAKAIASQLQKIATPGDRALLLYPPGLDFITAFLACLYAGVIAVPAYPPRRNQHQFRLETIIADAQPLVVLTTTDLLGNISNQLSQNQQFSYLPCIATNNLLSHENFTPYQATSDTPDFTRC</sequence>
<feature type="transmembrane region" description="Helical" evidence="2">
    <location>
        <begin position="72"/>
        <end position="90"/>
    </location>
</feature>
<protein>
    <submittedName>
        <fullName evidence="4">AMP-binding protein</fullName>
    </submittedName>
</protein>
<proteinExistence type="inferred from homology"/>
<dbReference type="Gene3D" id="3.40.50.12780">
    <property type="entry name" value="N-terminal domain of ligase-like"/>
    <property type="match status" value="1"/>
</dbReference>
<evidence type="ECO:0000256" key="2">
    <source>
        <dbReference type="SAM" id="Phobius"/>
    </source>
</evidence>
<evidence type="ECO:0000259" key="3">
    <source>
        <dbReference type="Pfam" id="PF00501"/>
    </source>
</evidence>
<keyword evidence="2" id="KW-1133">Transmembrane helix</keyword>
<name>A0ABR9UER8_9CYAN</name>
<feature type="domain" description="AMP-dependent synthetase/ligase" evidence="3">
    <location>
        <begin position="17"/>
        <end position="148"/>
    </location>
</feature>
<comment type="similarity">
    <text evidence="1">Belongs to the ATP-dependent AMP-binding enzyme family.</text>
</comment>
<dbReference type="SUPFAM" id="SSF56801">
    <property type="entry name" value="Acetyl-CoA synthetase-like"/>
    <property type="match status" value="1"/>
</dbReference>
<dbReference type="Pfam" id="PF00501">
    <property type="entry name" value="AMP-binding"/>
    <property type="match status" value="1"/>
</dbReference>
<keyword evidence="2" id="KW-0812">Transmembrane</keyword>
<dbReference type="RefSeq" id="WP_193869597.1">
    <property type="nucleotide sequence ID" value="NZ_JADEWU010000025.1"/>
</dbReference>
<dbReference type="PANTHER" id="PTHR22754:SF32">
    <property type="entry name" value="DISCO-INTERACTING PROTEIN 2"/>
    <property type="match status" value="1"/>
</dbReference>
<dbReference type="EMBL" id="JADEWU010000025">
    <property type="protein sequence ID" value="MBE9144074.1"/>
    <property type="molecule type" value="Genomic_DNA"/>
</dbReference>
<gene>
    <name evidence="4" type="ORF">IQ236_12695</name>
</gene>
<dbReference type="InterPro" id="IPR000873">
    <property type="entry name" value="AMP-dep_synth/lig_dom"/>
</dbReference>
<evidence type="ECO:0000313" key="4">
    <source>
        <dbReference type="EMBL" id="MBE9144074.1"/>
    </source>
</evidence>
<dbReference type="PANTHER" id="PTHR22754">
    <property type="entry name" value="DISCO-INTERACTING PROTEIN 2 DIP2 -RELATED"/>
    <property type="match status" value="1"/>
</dbReference>
<dbReference type="Proteomes" id="UP000640725">
    <property type="component" value="Unassembled WGS sequence"/>
</dbReference>
<evidence type="ECO:0000313" key="5">
    <source>
        <dbReference type="Proteomes" id="UP000640725"/>
    </source>
</evidence>
<dbReference type="InterPro" id="IPR042099">
    <property type="entry name" value="ANL_N_sf"/>
</dbReference>